<protein>
    <submittedName>
        <fullName evidence="1">Uncharacterized protein</fullName>
    </submittedName>
</protein>
<reference evidence="1" key="1">
    <citation type="submission" date="2014-05" db="EMBL/GenBank/DDBJ databases">
        <authorList>
            <person name="Chronopoulou M."/>
        </authorList>
    </citation>
    <scope>NUCLEOTIDE SEQUENCE</scope>
    <source>
        <tissue evidence="1">Whole organism</tissue>
    </source>
</reference>
<dbReference type="EMBL" id="HACA01006496">
    <property type="protein sequence ID" value="CDW23857.1"/>
    <property type="molecule type" value="Transcribed_RNA"/>
</dbReference>
<evidence type="ECO:0000313" key="1">
    <source>
        <dbReference type="EMBL" id="CDW23857.1"/>
    </source>
</evidence>
<name>A0A0K2TE76_LEPSM</name>
<organism evidence="1">
    <name type="scientific">Lepeophtheirus salmonis</name>
    <name type="common">Salmon louse</name>
    <name type="synonym">Caligus salmonis</name>
    <dbReference type="NCBI Taxonomy" id="72036"/>
    <lineage>
        <taxon>Eukaryota</taxon>
        <taxon>Metazoa</taxon>
        <taxon>Ecdysozoa</taxon>
        <taxon>Arthropoda</taxon>
        <taxon>Crustacea</taxon>
        <taxon>Multicrustacea</taxon>
        <taxon>Hexanauplia</taxon>
        <taxon>Copepoda</taxon>
        <taxon>Siphonostomatoida</taxon>
        <taxon>Caligidae</taxon>
        <taxon>Lepeophtheirus</taxon>
    </lineage>
</organism>
<dbReference type="EMBL" id="HACA01006497">
    <property type="protein sequence ID" value="CDW23858.1"/>
    <property type="molecule type" value="Transcribed_RNA"/>
</dbReference>
<accession>A0A0K2TE76</accession>
<dbReference type="AlphaFoldDB" id="A0A0K2TE76"/>
<sequence length="35" mass="4115">MLLTFNEQFGFSHMVPRRRPTLLFLDMVRVCKSGS</sequence>
<proteinExistence type="predicted"/>